<keyword evidence="3" id="KW-1185">Reference proteome</keyword>
<evidence type="ECO:0000313" key="3">
    <source>
        <dbReference type="Proteomes" id="UP000799779"/>
    </source>
</evidence>
<feature type="chain" id="PRO_5025627585" description="Ubiquitin 3 binding protein But2 C-terminal domain-containing protein" evidence="1">
    <location>
        <begin position="17"/>
        <end position="195"/>
    </location>
</feature>
<proteinExistence type="predicted"/>
<protein>
    <recommendedName>
        <fullName evidence="4">Ubiquitin 3 binding protein But2 C-terminal domain-containing protein</fullName>
    </recommendedName>
</protein>
<reference evidence="2" key="1">
    <citation type="journal article" date="2020" name="Stud. Mycol.">
        <title>101 Dothideomycetes genomes: a test case for predicting lifestyles and emergence of pathogens.</title>
        <authorList>
            <person name="Haridas S."/>
            <person name="Albert R."/>
            <person name="Binder M."/>
            <person name="Bloem J."/>
            <person name="Labutti K."/>
            <person name="Salamov A."/>
            <person name="Andreopoulos B."/>
            <person name="Baker S."/>
            <person name="Barry K."/>
            <person name="Bills G."/>
            <person name="Bluhm B."/>
            <person name="Cannon C."/>
            <person name="Castanera R."/>
            <person name="Culley D."/>
            <person name="Daum C."/>
            <person name="Ezra D."/>
            <person name="Gonzalez J."/>
            <person name="Henrissat B."/>
            <person name="Kuo A."/>
            <person name="Liang C."/>
            <person name="Lipzen A."/>
            <person name="Lutzoni F."/>
            <person name="Magnuson J."/>
            <person name="Mondo S."/>
            <person name="Nolan M."/>
            <person name="Ohm R."/>
            <person name="Pangilinan J."/>
            <person name="Park H.-J."/>
            <person name="Ramirez L."/>
            <person name="Alfaro M."/>
            <person name="Sun H."/>
            <person name="Tritt A."/>
            <person name="Yoshinaga Y."/>
            <person name="Zwiers L.-H."/>
            <person name="Turgeon B."/>
            <person name="Goodwin S."/>
            <person name="Spatafora J."/>
            <person name="Crous P."/>
            <person name="Grigoriev I."/>
        </authorList>
    </citation>
    <scope>NUCLEOTIDE SEQUENCE</scope>
    <source>
        <strain evidence="2">CBS 123094</strain>
    </source>
</reference>
<dbReference type="OrthoDB" id="3792489at2759"/>
<name>A0A6A5WJ58_9PLEO</name>
<sequence length="195" mass="20433">MHSVFFLPLLASLATSFPTTPYHAYEVAKAIVARAPPEANAVIKSVTSSGTGCAGNSASFLIEEGATVAFDAMVVDFTETNPAKSCLVILDLQLNPKWKYTINKATDIRGFIDGASATYKVVYTVSGKTSQASGSIKATNAPDGTYFIHAQQDSGATSACGGGVATMDVSLRLAPQTQGLVTIDNMDIAFEYSQC</sequence>
<gene>
    <name evidence="2" type="ORF">P154DRAFT_620329</name>
</gene>
<evidence type="ECO:0000256" key="1">
    <source>
        <dbReference type="SAM" id="SignalP"/>
    </source>
</evidence>
<keyword evidence="1" id="KW-0732">Signal</keyword>
<dbReference type="InterPro" id="IPR025649">
    <property type="entry name" value="DUF4360"/>
</dbReference>
<organism evidence="2 3">
    <name type="scientific">Amniculicola lignicola CBS 123094</name>
    <dbReference type="NCBI Taxonomy" id="1392246"/>
    <lineage>
        <taxon>Eukaryota</taxon>
        <taxon>Fungi</taxon>
        <taxon>Dikarya</taxon>
        <taxon>Ascomycota</taxon>
        <taxon>Pezizomycotina</taxon>
        <taxon>Dothideomycetes</taxon>
        <taxon>Pleosporomycetidae</taxon>
        <taxon>Pleosporales</taxon>
        <taxon>Amniculicolaceae</taxon>
        <taxon>Amniculicola</taxon>
    </lineage>
</organism>
<dbReference type="Proteomes" id="UP000799779">
    <property type="component" value="Unassembled WGS sequence"/>
</dbReference>
<dbReference type="EMBL" id="ML977590">
    <property type="protein sequence ID" value="KAF2000201.1"/>
    <property type="molecule type" value="Genomic_DNA"/>
</dbReference>
<dbReference type="Pfam" id="PF14273">
    <property type="entry name" value="DUF4360"/>
    <property type="match status" value="1"/>
</dbReference>
<evidence type="ECO:0008006" key="4">
    <source>
        <dbReference type="Google" id="ProtNLM"/>
    </source>
</evidence>
<dbReference type="AlphaFoldDB" id="A0A6A5WJ58"/>
<feature type="signal peptide" evidence="1">
    <location>
        <begin position="1"/>
        <end position="16"/>
    </location>
</feature>
<evidence type="ECO:0000313" key="2">
    <source>
        <dbReference type="EMBL" id="KAF2000201.1"/>
    </source>
</evidence>
<accession>A0A6A5WJ58</accession>